<evidence type="ECO:0000256" key="4">
    <source>
        <dbReference type="ARBA" id="ARBA00022989"/>
    </source>
</evidence>
<protein>
    <recommendedName>
        <fullName evidence="6">Tetraspanin</fullName>
    </recommendedName>
</protein>
<dbReference type="InterPro" id="IPR018499">
    <property type="entry name" value="Tetraspanin/Peripherin"/>
</dbReference>
<evidence type="ECO:0000256" key="3">
    <source>
        <dbReference type="ARBA" id="ARBA00022692"/>
    </source>
</evidence>
<comment type="subcellular location">
    <subcellularLocation>
        <location evidence="1 6">Membrane</location>
        <topology evidence="1 6">Multi-pass membrane protein</topology>
    </subcellularLocation>
</comment>
<comment type="caution">
    <text evidence="7">The sequence shown here is derived from an EMBL/GenBank/DDBJ whole genome shotgun (WGS) entry which is preliminary data.</text>
</comment>
<dbReference type="InterPro" id="IPR000301">
    <property type="entry name" value="Tetraspanin_animals"/>
</dbReference>
<dbReference type="GO" id="GO:0016020">
    <property type="term" value="C:membrane"/>
    <property type="evidence" value="ECO:0007669"/>
    <property type="project" value="UniProtKB-SubCell"/>
</dbReference>
<evidence type="ECO:0000256" key="1">
    <source>
        <dbReference type="ARBA" id="ARBA00004141"/>
    </source>
</evidence>
<dbReference type="SUPFAM" id="SSF48652">
    <property type="entry name" value="Tetraspanin"/>
    <property type="match status" value="1"/>
</dbReference>
<evidence type="ECO:0000313" key="7">
    <source>
        <dbReference type="EMBL" id="KAK3728007.1"/>
    </source>
</evidence>
<dbReference type="Pfam" id="PF00335">
    <property type="entry name" value="Tetraspanin"/>
    <property type="match status" value="1"/>
</dbReference>
<feature type="transmembrane region" description="Helical" evidence="6">
    <location>
        <begin position="244"/>
        <end position="272"/>
    </location>
</feature>
<accession>A0AAE1CQQ4</accession>
<evidence type="ECO:0000313" key="8">
    <source>
        <dbReference type="Proteomes" id="UP001283361"/>
    </source>
</evidence>
<evidence type="ECO:0000256" key="2">
    <source>
        <dbReference type="ARBA" id="ARBA00006840"/>
    </source>
</evidence>
<dbReference type="InterPro" id="IPR008952">
    <property type="entry name" value="Tetraspanin_EC2_sf"/>
</dbReference>
<proteinExistence type="inferred from homology"/>
<sequence>MACCSYASARARLALLFCNIVLVVAGLGCLAGGIVLLLGQEAYGDSLDWMRDIVVKEAEIVGVTNLDASALDVKFVTGPLGSAFLVTGSVVLLLAVLGIVASTGRFTSLLYIYVAVTSLIMLGLTITVVCAYADSGSFNTPVKKMLKESLEDFTGIAGTDATTLGWNAVMMHFNCCGVDSFEDFSVSTYWVREVRGITLVTPLACCEEIKDPPKCGKLNKYEKKTFYDRGCYEPLFRYVAAETALIIFVVYFLLFMEFICLFLSVLITCVLVSKAPDQVKVMDFLY</sequence>
<dbReference type="EMBL" id="JAWDGP010007214">
    <property type="protein sequence ID" value="KAK3728007.1"/>
    <property type="molecule type" value="Genomic_DNA"/>
</dbReference>
<keyword evidence="4 6" id="KW-1133">Transmembrane helix</keyword>
<dbReference type="Proteomes" id="UP001283361">
    <property type="component" value="Unassembled WGS sequence"/>
</dbReference>
<evidence type="ECO:0000256" key="6">
    <source>
        <dbReference type="RuleBase" id="RU361218"/>
    </source>
</evidence>
<keyword evidence="8" id="KW-1185">Reference proteome</keyword>
<comment type="similarity">
    <text evidence="2 6">Belongs to the tetraspanin (TM4SF) family.</text>
</comment>
<gene>
    <name evidence="7" type="ORF">RRG08_008084</name>
</gene>
<dbReference type="Gene3D" id="1.10.1450.10">
    <property type="entry name" value="Tetraspanin"/>
    <property type="match status" value="1"/>
</dbReference>
<organism evidence="7 8">
    <name type="scientific">Elysia crispata</name>
    <name type="common">lettuce slug</name>
    <dbReference type="NCBI Taxonomy" id="231223"/>
    <lineage>
        <taxon>Eukaryota</taxon>
        <taxon>Metazoa</taxon>
        <taxon>Spiralia</taxon>
        <taxon>Lophotrochozoa</taxon>
        <taxon>Mollusca</taxon>
        <taxon>Gastropoda</taxon>
        <taxon>Heterobranchia</taxon>
        <taxon>Euthyneura</taxon>
        <taxon>Panpulmonata</taxon>
        <taxon>Sacoglossa</taxon>
        <taxon>Placobranchoidea</taxon>
        <taxon>Plakobranchidae</taxon>
        <taxon>Elysia</taxon>
    </lineage>
</organism>
<dbReference type="AlphaFoldDB" id="A0AAE1CQQ4"/>
<feature type="transmembrane region" description="Helical" evidence="6">
    <location>
        <begin position="109"/>
        <end position="134"/>
    </location>
</feature>
<keyword evidence="3 6" id="KW-0812">Transmembrane</keyword>
<name>A0AAE1CQQ4_9GAST</name>
<keyword evidence="5 6" id="KW-0472">Membrane</keyword>
<reference evidence="7" key="1">
    <citation type="journal article" date="2023" name="G3 (Bethesda)">
        <title>A reference genome for the long-term kleptoplast-retaining sea slug Elysia crispata morphotype clarki.</title>
        <authorList>
            <person name="Eastman K.E."/>
            <person name="Pendleton A.L."/>
            <person name="Shaikh M.A."/>
            <person name="Suttiyut T."/>
            <person name="Ogas R."/>
            <person name="Tomko P."/>
            <person name="Gavelis G."/>
            <person name="Widhalm J.R."/>
            <person name="Wisecaver J.H."/>
        </authorList>
    </citation>
    <scope>NUCLEOTIDE SEQUENCE</scope>
    <source>
        <strain evidence="7">ECLA1</strain>
    </source>
</reference>
<feature type="transmembrane region" description="Helical" evidence="6">
    <location>
        <begin position="12"/>
        <end position="38"/>
    </location>
</feature>
<feature type="transmembrane region" description="Helical" evidence="6">
    <location>
        <begin position="80"/>
        <end position="102"/>
    </location>
</feature>
<dbReference type="PIRSF" id="PIRSF002419">
    <property type="entry name" value="Tetraspanin"/>
    <property type="match status" value="1"/>
</dbReference>
<evidence type="ECO:0000256" key="5">
    <source>
        <dbReference type="ARBA" id="ARBA00023136"/>
    </source>
</evidence>